<dbReference type="Pfam" id="PF13884">
    <property type="entry name" value="Peptidase_S74"/>
    <property type="match status" value="1"/>
</dbReference>
<accession>A0AAP5I4U0</accession>
<proteinExistence type="predicted"/>
<keyword evidence="4" id="KW-1185">Reference proteome</keyword>
<organism evidence="3 4">
    <name type="scientific">Aetokthonos hydrillicola Thurmond2011</name>
    <dbReference type="NCBI Taxonomy" id="2712845"/>
    <lineage>
        <taxon>Bacteria</taxon>
        <taxon>Bacillati</taxon>
        <taxon>Cyanobacteriota</taxon>
        <taxon>Cyanophyceae</taxon>
        <taxon>Nostocales</taxon>
        <taxon>Hapalosiphonaceae</taxon>
        <taxon>Aetokthonos</taxon>
    </lineage>
</organism>
<reference evidence="4" key="1">
    <citation type="journal article" date="2021" name="Science">
        <title>Hunting the eagle killer: A cyanobacterial neurotoxin causes vacuolar myelinopathy.</title>
        <authorList>
            <person name="Breinlinger S."/>
            <person name="Phillips T.J."/>
            <person name="Haram B.N."/>
            <person name="Mares J."/>
            <person name="Martinez Yerena J.A."/>
            <person name="Hrouzek P."/>
            <person name="Sobotka R."/>
            <person name="Henderson W.M."/>
            <person name="Schmieder P."/>
            <person name="Williams S.M."/>
            <person name="Lauderdale J.D."/>
            <person name="Wilde H.D."/>
            <person name="Gerrin W."/>
            <person name="Kust A."/>
            <person name="Washington J.W."/>
            <person name="Wagner C."/>
            <person name="Geier B."/>
            <person name="Liebeke M."/>
            <person name="Enke H."/>
            <person name="Niedermeyer T.H.J."/>
            <person name="Wilde S.B."/>
        </authorList>
    </citation>
    <scope>NUCLEOTIDE SEQUENCE [LARGE SCALE GENOMIC DNA]</scope>
    <source>
        <strain evidence="4">Thurmond2011</strain>
    </source>
</reference>
<sequence length="1271" mass="140177">MKGDFTRFTFQPQKHYNSVWMQQGRLQLDADWNEMINIQNYLRQSQSQDMIGGYGVSKTTGGFQITPDGKDLRISPGHVYVNGILCELEKEVKYTQQDDHPSAIVSDIGGLKKAAYYLAYLDVWQRHITAVDDPNIQEVALGGLDTSTRSKTIWQVRLLEIGLEKPSADKKPGDLLQQKLERANPEKRQVYLNVSGKYTGSENFLYRVEIHQPGALGTATFKWSRNNATLVRTIAKIVAKTITLNSTGSESTQSFEAGQWVEIIDEVQELNNQPGRLVQLQSVSGNKLEILGDPLDAALAQQKLKIRGWDNKNSEIATLADEWEIEQGIKIKFASENNSLFQTGDYWLIPVRNTSNSNTNNIEWLDSQQLPLGIKHDYFPLVLLQFNEKEEFSQTQEYTQKFPPLIRCLDKTGDTMTGNLYIAGKYEQGQYIPAKLGIGTLTPLARLQVENTFDLANIASFLDSKKQTQLIITETGQIGIGIDIPHEKLHLNGAIRGNQSGALRINTGTGYVDIGSQDPNWTHFRTDRDRYLFDKGITIATGLIGSDANTNLSLQTHGVTQMTLLQSNGNVGIGIDIPQEKLHLNGAIRGNQSGALRINTGTGYVDIGSQDPNWTHFRTDRDRYLFDKGITIATGLIGSDANTNLSLQTHGVTQMTLLHSNGNVGIGIDTPQEKLHLNGAIRGNQSGALRINTGTGYVDIGSQDPNWTHFRTDRDRYLFDKGITIATGLIGSDANTNLSLQTHGVTQMTLLHSNGNVGIGIDIPQEKLHLNGAIRGNQSGALRINTGTGYVDIGSQDPNWTHFRTDRDRYLFDKGITIATGLIGSDANTNLSLQTHGVTQMTLLHSNGNVGIGIDIPQEKLHLNGAIRGNQSGALRINTGTGYVDIGSQDPNWTHFRTDRDRYLFDKGITIATGLIGSDANTNLSLQTHGVTQMTLLHSNGNVGIGIDTPQEKLHVAGTVRISNNTDFVNIAPQNNNRIYFQTNLDSYHFDQAITLNTGVISSENNLSFKTANATRIIVLNNNGNVGIDVDKPTARLHVQGAKYIQGQGKIKSDNTRVNGYQTAFLQQLNIGDNITINNNQTRTITAITNDETLTINAPFDNDLSDQTNFIYQQPITHLVDSNGTTQLIVTATGNVGIGTSGDDLKTKLHVEGNIRINGDLYQNSSRELKNNISEISSQEVAETLSSLKPIKYSYKNDPTQAQHLGFIAEDVPDLIASTDKKMVRHLDIIAVLTQAIKIQQATITVLNKKLENQQIQIARLTDKVQNLEKS</sequence>
<dbReference type="InterPro" id="IPR045392">
    <property type="entry name" value="DUF6519"/>
</dbReference>
<dbReference type="Proteomes" id="UP000667802">
    <property type="component" value="Unassembled WGS sequence"/>
</dbReference>
<comment type="caution">
    <text evidence="3">The sequence shown here is derived from an EMBL/GenBank/DDBJ whole genome shotgun (WGS) entry which is preliminary data.</text>
</comment>
<feature type="coiled-coil region" evidence="1">
    <location>
        <begin position="1244"/>
        <end position="1271"/>
    </location>
</feature>
<dbReference type="EMBL" id="JAALHA020000003">
    <property type="protein sequence ID" value="MDR9894734.1"/>
    <property type="molecule type" value="Genomic_DNA"/>
</dbReference>
<dbReference type="AlphaFoldDB" id="A0AAP5I4U0"/>
<feature type="domain" description="Peptidase S74" evidence="2">
    <location>
        <begin position="1165"/>
        <end position="1265"/>
    </location>
</feature>
<evidence type="ECO:0000256" key="1">
    <source>
        <dbReference type="SAM" id="Coils"/>
    </source>
</evidence>
<dbReference type="InterPro" id="IPR030392">
    <property type="entry name" value="S74_ICA"/>
</dbReference>
<dbReference type="PROSITE" id="PS51688">
    <property type="entry name" value="ICA"/>
    <property type="match status" value="1"/>
</dbReference>
<gene>
    <name evidence="3" type="ORF">G7B40_009150</name>
</gene>
<protein>
    <submittedName>
        <fullName evidence="3">Tail fiber domain-containing protein</fullName>
    </submittedName>
</protein>
<evidence type="ECO:0000313" key="4">
    <source>
        <dbReference type="Proteomes" id="UP000667802"/>
    </source>
</evidence>
<evidence type="ECO:0000313" key="3">
    <source>
        <dbReference type="EMBL" id="MDR9894734.1"/>
    </source>
</evidence>
<keyword evidence="1" id="KW-0175">Coiled coil</keyword>
<dbReference type="Pfam" id="PF20129">
    <property type="entry name" value="DUF6519"/>
    <property type="match status" value="2"/>
</dbReference>
<name>A0AAP5I4U0_9CYAN</name>
<dbReference type="RefSeq" id="WP_310833730.1">
    <property type="nucleotide sequence ID" value="NZ_JAALHA020000003.1"/>
</dbReference>
<evidence type="ECO:0000259" key="2">
    <source>
        <dbReference type="PROSITE" id="PS51688"/>
    </source>
</evidence>